<evidence type="ECO:0000256" key="4">
    <source>
        <dbReference type="ARBA" id="ARBA00011990"/>
    </source>
</evidence>
<dbReference type="InterPro" id="IPR036291">
    <property type="entry name" value="NAD(P)-bd_dom_sf"/>
</dbReference>
<dbReference type="CDD" id="cd05246">
    <property type="entry name" value="dTDP_GD_SDR_e"/>
    <property type="match status" value="1"/>
</dbReference>
<protein>
    <recommendedName>
        <fullName evidence="5 8">dTDP-glucose 4,6-dehydratase</fullName>
        <ecNumber evidence="4 8">4.2.1.46</ecNumber>
    </recommendedName>
</protein>
<feature type="domain" description="NAD(P)-binding" evidence="9">
    <location>
        <begin position="18"/>
        <end position="337"/>
    </location>
</feature>
<comment type="cofactor">
    <cofactor evidence="2 8">
        <name>NAD(+)</name>
        <dbReference type="ChEBI" id="CHEBI:57540"/>
    </cofactor>
</comment>
<comment type="catalytic activity">
    <reaction evidence="1 8">
        <text>dTDP-alpha-D-glucose = dTDP-4-dehydro-6-deoxy-alpha-D-glucose + H2O</text>
        <dbReference type="Rhea" id="RHEA:17221"/>
        <dbReference type="ChEBI" id="CHEBI:15377"/>
        <dbReference type="ChEBI" id="CHEBI:57477"/>
        <dbReference type="ChEBI" id="CHEBI:57649"/>
        <dbReference type="EC" id="4.2.1.46"/>
    </reaction>
</comment>
<dbReference type="NCBIfam" id="TIGR01181">
    <property type="entry name" value="dTDP_gluc_dehyt"/>
    <property type="match status" value="1"/>
</dbReference>
<dbReference type="EMBL" id="JACJRF010000007">
    <property type="protein sequence ID" value="MBD2343685.1"/>
    <property type="molecule type" value="Genomic_DNA"/>
</dbReference>
<dbReference type="Pfam" id="PF16363">
    <property type="entry name" value="GDP_Man_Dehyd"/>
    <property type="match status" value="1"/>
</dbReference>
<proteinExistence type="inferred from homology"/>
<evidence type="ECO:0000256" key="5">
    <source>
        <dbReference type="ARBA" id="ARBA00016977"/>
    </source>
</evidence>
<keyword evidence="11" id="KW-1185">Reference proteome</keyword>
<evidence type="ECO:0000256" key="8">
    <source>
        <dbReference type="RuleBase" id="RU004473"/>
    </source>
</evidence>
<sequence>MTKNITDDSSTSLAAPILITGGAGFIGSNFIHHWYEQYPSDRIIVLDALTYAGNRQNLADIESKANLRFVKGDIGDRALVDQLLEEEGIGAIAHFAAESHVDRSIVAPDAFIQTNVVGTFTLLEAFRHHWVKQGQPANYRFLHVSTDEVYGSLDLEDPAFTETTPYAPNSPYSASKAGSDHLARAYYHTYGLPTIITNCSNNYGPYHFPEKLIPLICINILLGKPLPIYGDGLNIRDWLYVQDHCRALDVVINQGKPGETYNIGGNNEIKNIDLVQMICELMDELAPNLPVSPASKLITFVKDRPGHDRRYAIDATKIKTELGWEPQQTISTGLRQTIEWYLTHRHWWEALLPQAAIKS</sequence>
<dbReference type="Gene3D" id="3.90.25.10">
    <property type="entry name" value="UDP-galactose 4-epimerase, domain 1"/>
    <property type="match status" value="1"/>
</dbReference>
<evidence type="ECO:0000256" key="2">
    <source>
        <dbReference type="ARBA" id="ARBA00001911"/>
    </source>
</evidence>
<evidence type="ECO:0000313" key="11">
    <source>
        <dbReference type="Proteomes" id="UP000607281"/>
    </source>
</evidence>
<gene>
    <name evidence="10" type="primary">rfbB</name>
    <name evidence="10" type="ORF">H6G18_05935</name>
</gene>
<evidence type="ECO:0000313" key="10">
    <source>
        <dbReference type="EMBL" id="MBD2343685.1"/>
    </source>
</evidence>
<organism evidence="10 11">
    <name type="scientific">Anabaena subtropica FACHB-260</name>
    <dbReference type="NCBI Taxonomy" id="2692884"/>
    <lineage>
        <taxon>Bacteria</taxon>
        <taxon>Bacillati</taxon>
        <taxon>Cyanobacteriota</taxon>
        <taxon>Cyanophyceae</taxon>
        <taxon>Nostocales</taxon>
        <taxon>Nostocaceae</taxon>
        <taxon>Anabaena</taxon>
    </lineage>
</organism>
<dbReference type="Gene3D" id="3.40.50.720">
    <property type="entry name" value="NAD(P)-binding Rossmann-like Domain"/>
    <property type="match status" value="1"/>
</dbReference>
<dbReference type="RefSeq" id="WP_190406281.1">
    <property type="nucleotide sequence ID" value="NZ_JACJRF010000007.1"/>
</dbReference>
<dbReference type="InterPro" id="IPR005888">
    <property type="entry name" value="dTDP_Gluc_deHydtase"/>
</dbReference>
<evidence type="ECO:0000256" key="3">
    <source>
        <dbReference type="ARBA" id="ARBA00008178"/>
    </source>
</evidence>
<name>A0ABR8CMK9_9NOST</name>
<dbReference type="InterPro" id="IPR016040">
    <property type="entry name" value="NAD(P)-bd_dom"/>
</dbReference>
<dbReference type="SUPFAM" id="SSF51735">
    <property type="entry name" value="NAD(P)-binding Rossmann-fold domains"/>
    <property type="match status" value="1"/>
</dbReference>
<evidence type="ECO:0000256" key="6">
    <source>
        <dbReference type="ARBA" id="ARBA00023027"/>
    </source>
</evidence>
<dbReference type="EC" id="4.2.1.46" evidence="4 8"/>
<evidence type="ECO:0000256" key="1">
    <source>
        <dbReference type="ARBA" id="ARBA00001539"/>
    </source>
</evidence>
<comment type="similarity">
    <text evidence="3 8">Belongs to the NAD(P)-dependent epimerase/dehydratase family. dTDP-glucose dehydratase subfamily.</text>
</comment>
<evidence type="ECO:0000259" key="9">
    <source>
        <dbReference type="Pfam" id="PF16363"/>
    </source>
</evidence>
<keyword evidence="6" id="KW-0520">NAD</keyword>
<reference evidence="10 11" key="1">
    <citation type="journal article" date="2020" name="ISME J.">
        <title>Comparative genomics reveals insights into cyanobacterial evolution and habitat adaptation.</title>
        <authorList>
            <person name="Chen M.Y."/>
            <person name="Teng W.K."/>
            <person name="Zhao L."/>
            <person name="Hu C.X."/>
            <person name="Zhou Y.K."/>
            <person name="Han B.P."/>
            <person name="Song L.R."/>
            <person name="Shu W.S."/>
        </authorList>
    </citation>
    <scope>NUCLEOTIDE SEQUENCE [LARGE SCALE GENOMIC DNA]</scope>
    <source>
        <strain evidence="10 11">FACHB-260</strain>
    </source>
</reference>
<evidence type="ECO:0000256" key="7">
    <source>
        <dbReference type="ARBA" id="ARBA00023239"/>
    </source>
</evidence>
<accession>A0ABR8CMK9</accession>
<dbReference type="Proteomes" id="UP000607281">
    <property type="component" value="Unassembled WGS sequence"/>
</dbReference>
<keyword evidence="7 8" id="KW-0456">Lyase</keyword>
<comment type="caution">
    <text evidence="10">The sequence shown here is derived from an EMBL/GenBank/DDBJ whole genome shotgun (WGS) entry which is preliminary data.</text>
</comment>
<dbReference type="GO" id="GO:0008460">
    <property type="term" value="F:dTDP-glucose 4,6-dehydratase activity"/>
    <property type="evidence" value="ECO:0007669"/>
    <property type="project" value="UniProtKB-EC"/>
</dbReference>
<dbReference type="PANTHER" id="PTHR43000">
    <property type="entry name" value="DTDP-D-GLUCOSE 4,6-DEHYDRATASE-RELATED"/>
    <property type="match status" value="1"/>
</dbReference>